<keyword evidence="7" id="KW-1185">Reference proteome</keyword>
<evidence type="ECO:0000256" key="1">
    <source>
        <dbReference type="ARBA" id="ARBA00006576"/>
    </source>
</evidence>
<evidence type="ECO:0000259" key="5">
    <source>
        <dbReference type="PROSITE" id="PS51747"/>
    </source>
</evidence>
<keyword evidence="3" id="KW-0378">Hydrolase</keyword>
<dbReference type="InterPro" id="IPR002125">
    <property type="entry name" value="CMP_dCMP_dom"/>
</dbReference>
<dbReference type="InterPro" id="IPR016192">
    <property type="entry name" value="APOBEC/CMP_deaminase_Zn-bd"/>
</dbReference>
<dbReference type="PANTHER" id="PTHR11079:SF161">
    <property type="entry name" value="CMP_DCMP-TYPE DEAMINASE DOMAIN-CONTAINING PROTEIN"/>
    <property type="match status" value="1"/>
</dbReference>
<accession>A0AAX4P3W0</accession>
<comment type="similarity">
    <text evidence="1">Belongs to the cytidine and deoxycytidylate deaminase family.</text>
</comment>
<dbReference type="FunFam" id="3.40.140.10:FF:000011">
    <property type="entry name" value="tRNA-specific adenosine deaminase"/>
    <property type="match status" value="1"/>
</dbReference>
<dbReference type="Pfam" id="PF00383">
    <property type="entry name" value="dCMP_cyt_deam_1"/>
    <property type="match status" value="1"/>
</dbReference>
<dbReference type="GO" id="GO:0006152">
    <property type="term" value="P:purine nucleoside catabolic process"/>
    <property type="evidence" value="ECO:0007669"/>
    <property type="project" value="TreeGrafter"/>
</dbReference>
<proteinExistence type="inferred from homology"/>
<dbReference type="CDD" id="cd01285">
    <property type="entry name" value="nucleoside_deaminase"/>
    <property type="match status" value="1"/>
</dbReference>
<keyword evidence="4" id="KW-0862">Zinc</keyword>
<dbReference type="PANTHER" id="PTHR11079">
    <property type="entry name" value="CYTOSINE DEAMINASE FAMILY MEMBER"/>
    <property type="match status" value="1"/>
</dbReference>
<sequence>MATGQHKDQQTRDSELLELAIDEAYQGVKEGDGYPFGAIIARNGEIIVKTHNKVHRHTDPTAHAEVTAIREASQKLGKYDLSDCEIFASCEPCPMCFGAIQVAKLKRLVYGSEAEAAVAIGFDDFIADGVRGTSVWQKPSVSIFCAAGEQGKRAKEVFLKTAANFKFESYLENGGECVTE</sequence>
<evidence type="ECO:0000256" key="2">
    <source>
        <dbReference type="ARBA" id="ARBA00022723"/>
    </source>
</evidence>
<dbReference type="PROSITE" id="PS51747">
    <property type="entry name" value="CYT_DCMP_DEAMINASES_2"/>
    <property type="match status" value="1"/>
</dbReference>
<organism evidence="6 7">
    <name type="scientific">Chloropicon roscoffensis</name>
    <dbReference type="NCBI Taxonomy" id="1461544"/>
    <lineage>
        <taxon>Eukaryota</taxon>
        <taxon>Viridiplantae</taxon>
        <taxon>Chlorophyta</taxon>
        <taxon>Chloropicophyceae</taxon>
        <taxon>Chloropicales</taxon>
        <taxon>Chloropicaceae</taxon>
        <taxon>Chloropicon</taxon>
    </lineage>
</organism>
<name>A0AAX4P3W0_9CHLO</name>
<evidence type="ECO:0000256" key="4">
    <source>
        <dbReference type="ARBA" id="ARBA00022833"/>
    </source>
</evidence>
<evidence type="ECO:0000313" key="6">
    <source>
        <dbReference type="EMBL" id="WZN60557.1"/>
    </source>
</evidence>
<evidence type="ECO:0000313" key="7">
    <source>
        <dbReference type="Proteomes" id="UP001472866"/>
    </source>
</evidence>
<gene>
    <name evidence="6" type="ORF">HKI87_03g20910</name>
</gene>
<dbReference type="SUPFAM" id="SSF53927">
    <property type="entry name" value="Cytidine deaminase-like"/>
    <property type="match status" value="1"/>
</dbReference>
<protein>
    <submittedName>
        <fullName evidence="6">Cytidine deaminase</fullName>
    </submittedName>
</protein>
<feature type="domain" description="CMP/dCMP-type deaminase" evidence="5">
    <location>
        <begin position="11"/>
        <end position="125"/>
    </location>
</feature>
<dbReference type="Gene3D" id="3.40.140.10">
    <property type="entry name" value="Cytidine Deaminase, domain 2"/>
    <property type="match status" value="1"/>
</dbReference>
<dbReference type="GO" id="GO:0047974">
    <property type="term" value="F:guanosine deaminase activity"/>
    <property type="evidence" value="ECO:0007669"/>
    <property type="project" value="TreeGrafter"/>
</dbReference>
<dbReference type="PROSITE" id="PS00903">
    <property type="entry name" value="CYT_DCMP_DEAMINASES_1"/>
    <property type="match status" value="1"/>
</dbReference>
<dbReference type="Proteomes" id="UP001472866">
    <property type="component" value="Chromosome 03"/>
</dbReference>
<keyword evidence="2" id="KW-0479">Metal-binding</keyword>
<reference evidence="6 7" key="1">
    <citation type="submission" date="2024-03" db="EMBL/GenBank/DDBJ databases">
        <title>Complete genome sequence of the green alga Chloropicon roscoffensis RCC1871.</title>
        <authorList>
            <person name="Lemieux C."/>
            <person name="Pombert J.-F."/>
            <person name="Otis C."/>
            <person name="Turmel M."/>
        </authorList>
    </citation>
    <scope>NUCLEOTIDE SEQUENCE [LARGE SCALE GENOMIC DNA]</scope>
    <source>
        <strain evidence="6 7">RCC1871</strain>
    </source>
</reference>
<evidence type="ECO:0000256" key="3">
    <source>
        <dbReference type="ARBA" id="ARBA00022801"/>
    </source>
</evidence>
<dbReference type="AlphaFoldDB" id="A0AAX4P3W0"/>
<dbReference type="GO" id="GO:0008270">
    <property type="term" value="F:zinc ion binding"/>
    <property type="evidence" value="ECO:0007669"/>
    <property type="project" value="InterPro"/>
</dbReference>
<dbReference type="InterPro" id="IPR016193">
    <property type="entry name" value="Cytidine_deaminase-like"/>
</dbReference>
<dbReference type="EMBL" id="CP151503">
    <property type="protein sequence ID" value="WZN60557.1"/>
    <property type="molecule type" value="Genomic_DNA"/>
</dbReference>